<dbReference type="SUPFAM" id="SSF55347">
    <property type="entry name" value="Glyceraldehyde-3-phosphate dehydrogenase-like, C-terminal domain"/>
    <property type="match status" value="1"/>
</dbReference>
<dbReference type="Pfam" id="PF22725">
    <property type="entry name" value="GFO_IDH_MocA_C3"/>
    <property type="match status" value="1"/>
</dbReference>
<evidence type="ECO:0000259" key="3">
    <source>
        <dbReference type="Pfam" id="PF01408"/>
    </source>
</evidence>
<feature type="domain" description="Gfo/Idh/MocA-like oxidoreductase N-terminal" evidence="3">
    <location>
        <begin position="6"/>
        <end position="111"/>
    </location>
</feature>
<organism evidence="5 6">
    <name type="scientific">Devosia subaequoris</name>
    <dbReference type="NCBI Taxonomy" id="395930"/>
    <lineage>
        <taxon>Bacteria</taxon>
        <taxon>Pseudomonadati</taxon>
        <taxon>Pseudomonadota</taxon>
        <taxon>Alphaproteobacteria</taxon>
        <taxon>Hyphomicrobiales</taxon>
        <taxon>Devosiaceae</taxon>
        <taxon>Devosia</taxon>
    </lineage>
</organism>
<comment type="caution">
    <text evidence="5">The sequence shown here is derived from an EMBL/GenBank/DDBJ whole genome shotgun (WGS) entry which is preliminary data.</text>
</comment>
<feature type="domain" description="GFO/IDH/MocA-like oxidoreductase" evidence="4">
    <location>
        <begin position="133"/>
        <end position="248"/>
    </location>
</feature>
<dbReference type="Gene3D" id="3.30.360.10">
    <property type="entry name" value="Dihydrodipicolinate Reductase, domain 2"/>
    <property type="match status" value="1"/>
</dbReference>
<dbReference type="EMBL" id="JACIEW010000004">
    <property type="protein sequence ID" value="MBB4052461.1"/>
    <property type="molecule type" value="Genomic_DNA"/>
</dbReference>
<dbReference type="GO" id="GO:0016491">
    <property type="term" value="F:oxidoreductase activity"/>
    <property type="evidence" value="ECO:0007669"/>
    <property type="project" value="UniProtKB-KW"/>
</dbReference>
<evidence type="ECO:0000259" key="4">
    <source>
        <dbReference type="Pfam" id="PF22725"/>
    </source>
</evidence>
<dbReference type="RefSeq" id="WP_183311161.1">
    <property type="nucleotide sequence ID" value="NZ_JACIEW010000004.1"/>
</dbReference>
<evidence type="ECO:0000256" key="1">
    <source>
        <dbReference type="ARBA" id="ARBA00010928"/>
    </source>
</evidence>
<reference evidence="5 6" key="1">
    <citation type="submission" date="2020-08" db="EMBL/GenBank/DDBJ databases">
        <title>Genomic Encyclopedia of Type Strains, Phase IV (KMG-IV): sequencing the most valuable type-strain genomes for metagenomic binning, comparative biology and taxonomic classification.</title>
        <authorList>
            <person name="Goeker M."/>
        </authorList>
    </citation>
    <scope>NUCLEOTIDE SEQUENCE [LARGE SCALE GENOMIC DNA]</scope>
    <source>
        <strain evidence="5 6">DSM 23447</strain>
    </source>
</reference>
<evidence type="ECO:0000313" key="5">
    <source>
        <dbReference type="EMBL" id="MBB4052461.1"/>
    </source>
</evidence>
<name>A0A7W6INN9_9HYPH</name>
<dbReference type="SUPFAM" id="SSF51735">
    <property type="entry name" value="NAD(P)-binding Rossmann-fold domains"/>
    <property type="match status" value="1"/>
</dbReference>
<dbReference type="InterPro" id="IPR055170">
    <property type="entry name" value="GFO_IDH_MocA-like_dom"/>
</dbReference>
<dbReference type="InterPro" id="IPR050984">
    <property type="entry name" value="Gfo/Idh/MocA_domain"/>
</dbReference>
<dbReference type="AlphaFoldDB" id="A0A7W6INN9"/>
<accession>A0A7W6INN9</accession>
<dbReference type="Pfam" id="PF01408">
    <property type="entry name" value="GFO_IDH_MocA"/>
    <property type="match status" value="1"/>
</dbReference>
<evidence type="ECO:0000256" key="2">
    <source>
        <dbReference type="ARBA" id="ARBA00023002"/>
    </source>
</evidence>
<gene>
    <name evidence="5" type="ORF">GGR20_002104</name>
</gene>
<dbReference type="InterPro" id="IPR036291">
    <property type="entry name" value="NAD(P)-bd_dom_sf"/>
</dbReference>
<dbReference type="GO" id="GO:0000166">
    <property type="term" value="F:nucleotide binding"/>
    <property type="evidence" value="ECO:0007669"/>
    <property type="project" value="InterPro"/>
</dbReference>
<evidence type="ECO:0000313" key="6">
    <source>
        <dbReference type="Proteomes" id="UP000547011"/>
    </source>
</evidence>
<dbReference type="Proteomes" id="UP000547011">
    <property type="component" value="Unassembled WGS sequence"/>
</dbReference>
<protein>
    <submittedName>
        <fullName evidence="5">Putative dehydrogenase</fullName>
    </submittedName>
</protein>
<dbReference type="Gene3D" id="3.40.50.720">
    <property type="entry name" value="NAD(P)-binding Rossmann-like Domain"/>
    <property type="match status" value="1"/>
</dbReference>
<proteinExistence type="inferred from homology"/>
<keyword evidence="2" id="KW-0560">Oxidoreductase</keyword>
<comment type="similarity">
    <text evidence="1">Belongs to the Gfo/Idh/MocA family.</text>
</comment>
<dbReference type="PANTHER" id="PTHR22604:SF105">
    <property type="entry name" value="TRANS-1,2-DIHYDROBENZENE-1,2-DIOL DEHYDROGENASE"/>
    <property type="match status" value="1"/>
</dbReference>
<dbReference type="InterPro" id="IPR000683">
    <property type="entry name" value="Gfo/Idh/MocA-like_OxRdtase_N"/>
</dbReference>
<dbReference type="PANTHER" id="PTHR22604">
    <property type="entry name" value="OXIDOREDUCTASES"/>
    <property type="match status" value="1"/>
</dbReference>
<sequence>MTAQKIRWGILSTANIGMEKVTPAIMASPSSEVVAIASRDAKKARAAADTLGIEKAYGAYEDLLADPDIDAIYNPLPNHLHVPMTLAAAKAGKHVLCEKPIALSAGEAEQLRTIPGNIVFMEAFMVRFHPQWHRMREIIRSGELGEIRSINAVFTYHNVDPGNVRNQADIGGGGIMDIGCYPITAARYFFEGEPDRVVSLIERDPDFGTDRLASVLADFGGGRQLSFTCSTQATPHQRVQIFGTKAKAEIAIPFNAPPNERTAITIDIGAPFDGSLARREILPACDQYTEQAEAFAQAVLGGAPLSWGVEDAIASMRVIDAIFESEKTGGWASVKR</sequence>
<keyword evidence="6" id="KW-1185">Reference proteome</keyword>